<feature type="region of interest" description="Disordered" evidence="3">
    <location>
        <begin position="42"/>
        <end position="77"/>
    </location>
</feature>
<organism evidence="4 5">
    <name type="scientific">Vitis vinifera</name>
    <name type="common">Grape</name>
    <dbReference type="NCBI Taxonomy" id="29760"/>
    <lineage>
        <taxon>Eukaryota</taxon>
        <taxon>Viridiplantae</taxon>
        <taxon>Streptophyta</taxon>
        <taxon>Embryophyta</taxon>
        <taxon>Tracheophyta</taxon>
        <taxon>Spermatophyta</taxon>
        <taxon>Magnoliopsida</taxon>
        <taxon>eudicotyledons</taxon>
        <taxon>Gunneridae</taxon>
        <taxon>Pentapetalae</taxon>
        <taxon>rosids</taxon>
        <taxon>Vitales</taxon>
        <taxon>Vitaceae</taxon>
        <taxon>Viteae</taxon>
        <taxon>Vitis</taxon>
    </lineage>
</organism>
<evidence type="ECO:0000313" key="5">
    <source>
        <dbReference type="Proteomes" id="UP000288805"/>
    </source>
</evidence>
<feature type="compositionally biased region" description="Basic and acidic residues" evidence="3">
    <location>
        <begin position="42"/>
        <end position="56"/>
    </location>
</feature>
<reference evidence="4 5" key="1">
    <citation type="journal article" date="2018" name="PLoS Genet.">
        <title>Population sequencing reveals clonal diversity and ancestral inbreeding in the grapevine cultivar Chardonnay.</title>
        <authorList>
            <person name="Roach M.J."/>
            <person name="Johnson D.L."/>
            <person name="Bohlmann J."/>
            <person name="van Vuuren H.J."/>
            <person name="Jones S.J."/>
            <person name="Pretorius I.S."/>
            <person name="Schmidt S.A."/>
            <person name="Borneman A.R."/>
        </authorList>
    </citation>
    <scope>NUCLEOTIDE SEQUENCE [LARGE SCALE GENOMIC DNA]</scope>
    <source>
        <strain evidence="5">cv. Chardonnay</strain>
        <tissue evidence="4">Leaf</tissue>
    </source>
</reference>
<sequence length="131" mass="14708">MLELGVGIMQSEIDLARLNGGTRNPIIKHFGMLEGEEAQRVAKRHIDHERGRRDATADMSEDLSEGEKGDTVSDLPAQADNFKGQMRRINSIDVMENWASQHKEKKLYIVLIRHELNFLCSLFNGMAGGLS</sequence>
<protein>
    <submittedName>
        <fullName evidence="4">Sucrose-phosphate synthase</fullName>
    </submittedName>
</protein>
<dbReference type="AlphaFoldDB" id="A0A438FZC9"/>
<dbReference type="GO" id="GO:0016757">
    <property type="term" value="F:glycosyltransferase activity"/>
    <property type="evidence" value="ECO:0007669"/>
    <property type="project" value="UniProtKB-KW"/>
</dbReference>
<gene>
    <name evidence="4" type="primary">SPS1_0</name>
    <name evidence="4" type="ORF">CK203_049593</name>
</gene>
<evidence type="ECO:0000256" key="3">
    <source>
        <dbReference type="SAM" id="MobiDB-lite"/>
    </source>
</evidence>
<keyword evidence="1" id="KW-0328">Glycosyltransferase</keyword>
<name>A0A438FZC9_VITVI</name>
<dbReference type="EMBL" id="QGNW01000690">
    <property type="protein sequence ID" value="RVW65294.1"/>
    <property type="molecule type" value="Genomic_DNA"/>
</dbReference>
<proteinExistence type="predicted"/>
<keyword evidence="2" id="KW-0808">Transferase</keyword>
<dbReference type="InterPro" id="IPR044161">
    <property type="entry name" value="SPS"/>
</dbReference>
<accession>A0A438FZC9</accession>
<evidence type="ECO:0000256" key="1">
    <source>
        <dbReference type="ARBA" id="ARBA00022676"/>
    </source>
</evidence>
<comment type="caution">
    <text evidence="4">The sequence shown here is derived from an EMBL/GenBank/DDBJ whole genome shotgun (WGS) entry which is preliminary data.</text>
</comment>
<evidence type="ECO:0000256" key="2">
    <source>
        <dbReference type="ARBA" id="ARBA00022679"/>
    </source>
</evidence>
<dbReference type="Proteomes" id="UP000288805">
    <property type="component" value="Unassembled WGS sequence"/>
</dbReference>
<evidence type="ECO:0000313" key="4">
    <source>
        <dbReference type="EMBL" id="RVW65294.1"/>
    </source>
</evidence>
<dbReference type="PANTHER" id="PTHR46039:SF7">
    <property type="entry name" value="SUCROSE-PHOSPHATE SYNTHASE 2-RELATED"/>
    <property type="match status" value="1"/>
</dbReference>
<dbReference type="PANTHER" id="PTHR46039">
    <property type="entry name" value="SUCROSE-PHOSPHATE SYNTHASE 3-RELATED"/>
    <property type="match status" value="1"/>
</dbReference>